<feature type="transmembrane region" description="Helical" evidence="1">
    <location>
        <begin position="152"/>
        <end position="170"/>
    </location>
</feature>
<dbReference type="AlphaFoldDB" id="A0A9X9XG85"/>
<accession>A0A9X9XG85</accession>
<reference evidence="2" key="2">
    <citation type="journal article" date="2021" name="Syst. Appl. Microbiol.">
        <title>Roseomonas hellenica sp. nov., isolated from roots of wild-growing Alkanna tinctoria.</title>
        <authorList>
            <person name="Rat A."/>
            <person name="Naranjo H.D."/>
            <person name="Lebbe L."/>
            <person name="Cnockaert M."/>
            <person name="Krigas N."/>
            <person name="Grigoriadou K."/>
            <person name="Maloupa E."/>
            <person name="Willems A."/>
        </authorList>
    </citation>
    <scope>NUCLEOTIDE SEQUENCE</scope>
    <source>
        <strain evidence="2">LMG 31228</strain>
    </source>
</reference>
<organism evidence="2 3">
    <name type="scientific">Neoroseomonas eburnea</name>
    <dbReference type="NCBI Taxonomy" id="1346889"/>
    <lineage>
        <taxon>Bacteria</taxon>
        <taxon>Pseudomonadati</taxon>
        <taxon>Pseudomonadota</taxon>
        <taxon>Alphaproteobacteria</taxon>
        <taxon>Acetobacterales</taxon>
        <taxon>Acetobacteraceae</taxon>
        <taxon>Neoroseomonas</taxon>
    </lineage>
</organism>
<protein>
    <recommendedName>
        <fullName evidence="4">Ketosynthase</fullName>
    </recommendedName>
</protein>
<evidence type="ECO:0000313" key="2">
    <source>
        <dbReference type="EMBL" id="MBR0682721.1"/>
    </source>
</evidence>
<evidence type="ECO:0000256" key="1">
    <source>
        <dbReference type="SAM" id="Phobius"/>
    </source>
</evidence>
<feature type="transmembrane region" description="Helical" evidence="1">
    <location>
        <begin position="76"/>
        <end position="97"/>
    </location>
</feature>
<keyword evidence="1" id="KW-0472">Membrane</keyword>
<dbReference type="Proteomes" id="UP001138709">
    <property type="component" value="Unassembled WGS sequence"/>
</dbReference>
<reference evidence="2" key="1">
    <citation type="submission" date="2020-01" db="EMBL/GenBank/DDBJ databases">
        <authorList>
            <person name="Rat A."/>
        </authorList>
    </citation>
    <scope>NUCLEOTIDE SEQUENCE</scope>
    <source>
        <strain evidence="2">LMG 31228</strain>
    </source>
</reference>
<sequence>MPSFPLAPRLRISLPLSGLLIAARMAGQDAAGAALAAALIGAMLAPAARPLGIAGAAVATGGATALWVAHPGMAEAVLAALPLAGNLALAWHFGATLRPGRDPLITRYTRFEHAEVSAGLARYTRRLTLLWAGFFLLCAAVNAATLAGHGPAAGPFAVFNLGLAAAFFLGEHLARAVLFPELGRARPSRTLRAVWRAEVVPHAH</sequence>
<dbReference type="RefSeq" id="WP_211848256.1">
    <property type="nucleotide sequence ID" value="NZ_JAAEDL010000022.1"/>
</dbReference>
<keyword evidence="3" id="KW-1185">Reference proteome</keyword>
<keyword evidence="1" id="KW-1133">Transmembrane helix</keyword>
<dbReference type="EMBL" id="JAAEDL010000022">
    <property type="protein sequence ID" value="MBR0682721.1"/>
    <property type="molecule type" value="Genomic_DNA"/>
</dbReference>
<comment type="caution">
    <text evidence="2">The sequence shown here is derived from an EMBL/GenBank/DDBJ whole genome shotgun (WGS) entry which is preliminary data.</text>
</comment>
<gene>
    <name evidence="2" type="ORF">GXW74_19675</name>
</gene>
<proteinExistence type="predicted"/>
<name>A0A9X9XG85_9PROT</name>
<evidence type="ECO:0008006" key="4">
    <source>
        <dbReference type="Google" id="ProtNLM"/>
    </source>
</evidence>
<keyword evidence="1" id="KW-0812">Transmembrane</keyword>
<evidence type="ECO:0000313" key="3">
    <source>
        <dbReference type="Proteomes" id="UP001138709"/>
    </source>
</evidence>
<feature type="transmembrane region" description="Helical" evidence="1">
    <location>
        <begin position="127"/>
        <end position="146"/>
    </location>
</feature>